<evidence type="ECO:0000313" key="2">
    <source>
        <dbReference type="EMBL" id="VDK73219.1"/>
    </source>
</evidence>
<keyword evidence="3" id="KW-1185">Reference proteome</keyword>
<gene>
    <name evidence="2" type="ORF">GPUH_LOCUS9505</name>
</gene>
<dbReference type="OrthoDB" id="5865902at2759"/>
<organism evidence="4">
    <name type="scientific">Gongylonema pulchrum</name>
    <dbReference type="NCBI Taxonomy" id="637853"/>
    <lineage>
        <taxon>Eukaryota</taxon>
        <taxon>Metazoa</taxon>
        <taxon>Ecdysozoa</taxon>
        <taxon>Nematoda</taxon>
        <taxon>Chromadorea</taxon>
        <taxon>Rhabditida</taxon>
        <taxon>Spirurina</taxon>
        <taxon>Spiruromorpha</taxon>
        <taxon>Spiruroidea</taxon>
        <taxon>Gongylonematidae</taxon>
        <taxon>Gongylonema</taxon>
    </lineage>
</organism>
<feature type="transmembrane region" description="Helical" evidence="1">
    <location>
        <begin position="45"/>
        <end position="66"/>
    </location>
</feature>
<keyword evidence="1" id="KW-1133">Transmembrane helix</keyword>
<keyword evidence="1" id="KW-0472">Membrane</keyword>
<dbReference type="EMBL" id="UYRT01031377">
    <property type="protein sequence ID" value="VDK73219.1"/>
    <property type="molecule type" value="Genomic_DNA"/>
</dbReference>
<evidence type="ECO:0000256" key="1">
    <source>
        <dbReference type="SAM" id="Phobius"/>
    </source>
</evidence>
<keyword evidence="1" id="KW-0812">Transmembrane</keyword>
<reference evidence="2 3" key="2">
    <citation type="submission" date="2018-11" db="EMBL/GenBank/DDBJ databases">
        <authorList>
            <consortium name="Pathogen Informatics"/>
        </authorList>
    </citation>
    <scope>NUCLEOTIDE SEQUENCE [LARGE SCALE GENOMIC DNA]</scope>
</reference>
<dbReference type="AlphaFoldDB" id="A0A183DLB4"/>
<evidence type="ECO:0000313" key="4">
    <source>
        <dbReference type="WBParaSite" id="GPUH_0000951601-mRNA-1"/>
    </source>
</evidence>
<dbReference type="Proteomes" id="UP000271098">
    <property type="component" value="Unassembled WGS sequence"/>
</dbReference>
<sequence length="79" mass="9098">MVITTWLLSAVFINLAFYTRALICRYNCERLTTDDGRYGPVMYLLFTFFVSGFPALSSLIVALYLLRVVRTHRKQIAEG</sequence>
<accession>A0A183DLB4</accession>
<name>A0A183DLB4_9BILA</name>
<dbReference type="WBParaSite" id="GPUH_0000951601-mRNA-1">
    <property type="protein sequence ID" value="GPUH_0000951601-mRNA-1"/>
    <property type="gene ID" value="GPUH_0000951601"/>
</dbReference>
<reference evidence="4" key="1">
    <citation type="submission" date="2016-06" db="UniProtKB">
        <authorList>
            <consortium name="WormBaseParasite"/>
        </authorList>
    </citation>
    <scope>IDENTIFICATION</scope>
</reference>
<protein>
    <submittedName>
        <fullName evidence="4">G_PROTEIN_RECEP_F1_2 domain-containing protein</fullName>
    </submittedName>
</protein>
<proteinExistence type="predicted"/>
<evidence type="ECO:0000313" key="3">
    <source>
        <dbReference type="Proteomes" id="UP000271098"/>
    </source>
</evidence>